<dbReference type="GO" id="GO:0016887">
    <property type="term" value="F:ATP hydrolysis activity"/>
    <property type="evidence" value="ECO:0007669"/>
    <property type="project" value="InterPro"/>
</dbReference>
<accession>A0AAU8JMS2</accession>
<dbReference type="InterPro" id="IPR051396">
    <property type="entry name" value="Bact_Antivir_Def_Nuclease"/>
</dbReference>
<sequence length="407" mass="46956">MQGKRFIRTLQLKNLLSYGSEESTIDLQPLNVLIGSNGSGKSNLIQAIGLLQATPRNLAAPIREGGGVSEWLWKGGSEQQFPIAHISATIDYPEGVMPLRYQMSFTMNGQRLELVDESVENEQKFDDNYEDVYFFYRYQNGHPILNFRTKPEAKAGREDQRVKRSLQREELSPEQSVLSQKKDRDYYPELTYLNHQFSQIRIYREWNLGRYTPPRLPQPSDLPNDFLEEYYSNLGHVLNNLDFQVYKPLLIEKLQKFYDAIADILVRVEASTLQVFLREKQRHRPIPATRLSDGTLRYLCLLTILCHPSPPPLVCIEEPEIGLHPDILPMVAELLIEASQRTQLIVTTHSDALISGLSEVPESVLVCEQNQKGSYLRRLNPQRLKKWLEDYSLGDLWRIGEIGGNRW</sequence>
<organism evidence="3">
    <name type="scientific">Planktothricoides raciborskii GIHE-MW2</name>
    <dbReference type="NCBI Taxonomy" id="2792601"/>
    <lineage>
        <taxon>Bacteria</taxon>
        <taxon>Bacillati</taxon>
        <taxon>Cyanobacteriota</taxon>
        <taxon>Cyanophyceae</taxon>
        <taxon>Oscillatoriophycideae</taxon>
        <taxon>Oscillatoriales</taxon>
        <taxon>Oscillatoriaceae</taxon>
        <taxon>Planktothricoides</taxon>
    </lineage>
</organism>
<dbReference type="Pfam" id="PF13304">
    <property type="entry name" value="AAA_21"/>
    <property type="match status" value="1"/>
</dbReference>
<feature type="compositionally biased region" description="Basic and acidic residues" evidence="1">
    <location>
        <begin position="150"/>
        <end position="171"/>
    </location>
</feature>
<dbReference type="InterPro" id="IPR027417">
    <property type="entry name" value="P-loop_NTPase"/>
</dbReference>
<name>A0AAU8JMS2_9CYAN</name>
<evidence type="ECO:0000259" key="2">
    <source>
        <dbReference type="Pfam" id="PF13304"/>
    </source>
</evidence>
<dbReference type="PANTHER" id="PTHR43581:SF4">
    <property type="entry name" value="ATP_GTP PHOSPHATASE"/>
    <property type="match status" value="1"/>
</dbReference>
<dbReference type="EMBL" id="CP159837">
    <property type="protein sequence ID" value="XCM39807.1"/>
    <property type="molecule type" value="Genomic_DNA"/>
</dbReference>
<gene>
    <name evidence="3" type="ORF">ABWT76_002764</name>
</gene>
<proteinExistence type="predicted"/>
<evidence type="ECO:0000313" key="3">
    <source>
        <dbReference type="EMBL" id="XCM39807.1"/>
    </source>
</evidence>
<dbReference type="SUPFAM" id="SSF52540">
    <property type="entry name" value="P-loop containing nucleoside triphosphate hydrolases"/>
    <property type="match status" value="1"/>
</dbReference>
<dbReference type="InterPro" id="IPR003959">
    <property type="entry name" value="ATPase_AAA_core"/>
</dbReference>
<dbReference type="RefSeq" id="WP_054465037.1">
    <property type="nucleotide sequence ID" value="NZ_CP159837.1"/>
</dbReference>
<dbReference type="Gene3D" id="3.40.50.300">
    <property type="entry name" value="P-loop containing nucleotide triphosphate hydrolases"/>
    <property type="match status" value="1"/>
</dbReference>
<feature type="region of interest" description="Disordered" evidence="1">
    <location>
        <begin position="150"/>
        <end position="178"/>
    </location>
</feature>
<dbReference type="InterPro" id="IPR014555">
    <property type="entry name" value="RecF-like"/>
</dbReference>
<dbReference type="AlphaFoldDB" id="A0AAU8JMS2"/>
<dbReference type="PIRSF" id="PIRSF029347">
    <property type="entry name" value="RecF"/>
    <property type="match status" value="1"/>
</dbReference>
<evidence type="ECO:0000256" key="1">
    <source>
        <dbReference type="SAM" id="MobiDB-lite"/>
    </source>
</evidence>
<dbReference type="GO" id="GO:0005524">
    <property type="term" value="F:ATP binding"/>
    <property type="evidence" value="ECO:0007669"/>
    <property type="project" value="InterPro"/>
</dbReference>
<feature type="domain" description="ATPase AAA-type core" evidence="2">
    <location>
        <begin position="30"/>
        <end position="355"/>
    </location>
</feature>
<dbReference type="PANTHER" id="PTHR43581">
    <property type="entry name" value="ATP/GTP PHOSPHATASE"/>
    <property type="match status" value="1"/>
</dbReference>
<protein>
    <submittedName>
        <fullName evidence="3">AAA family ATPase</fullName>
    </submittedName>
</protein>
<reference evidence="3" key="1">
    <citation type="submission" date="2024-07" db="EMBL/GenBank/DDBJ databases">
        <authorList>
            <person name="Kim Y.J."/>
            <person name="Jeong J.Y."/>
        </authorList>
    </citation>
    <scope>NUCLEOTIDE SEQUENCE</scope>
    <source>
        <strain evidence="3">GIHE-MW2</strain>
    </source>
</reference>